<dbReference type="GO" id="GO:0005524">
    <property type="term" value="F:ATP binding"/>
    <property type="evidence" value="ECO:0007669"/>
    <property type="project" value="UniProtKB-KW"/>
</dbReference>
<comment type="similarity">
    <text evidence="3">Belongs to the ku70 family.</text>
</comment>
<evidence type="ECO:0000256" key="20">
    <source>
        <dbReference type="PIRSR" id="PIRSR003033-1"/>
    </source>
</evidence>
<keyword evidence="13" id="KW-0238">DNA-binding</keyword>
<evidence type="ECO:0000256" key="10">
    <source>
        <dbReference type="ARBA" id="ARBA00022806"/>
    </source>
</evidence>
<keyword evidence="15" id="KW-0234">DNA repair</keyword>
<dbReference type="SUPFAM" id="SSF68906">
    <property type="entry name" value="SAP domain"/>
    <property type="match status" value="1"/>
</dbReference>
<name>A0A2T3ABY0_9PEZI</name>
<dbReference type="Gene3D" id="2.40.290.10">
    <property type="match status" value="1"/>
</dbReference>
<evidence type="ECO:0000256" key="12">
    <source>
        <dbReference type="ARBA" id="ARBA00022895"/>
    </source>
</evidence>
<dbReference type="AlphaFoldDB" id="A0A2T3ABY0"/>
<dbReference type="SMART" id="SM00513">
    <property type="entry name" value="SAP"/>
    <property type="match status" value="1"/>
</dbReference>
<keyword evidence="11" id="KW-0067">ATP-binding</keyword>
<dbReference type="Gene3D" id="4.10.970.10">
    <property type="entry name" value="Ku70, bridge and pillars"/>
    <property type="match status" value="1"/>
</dbReference>
<evidence type="ECO:0000256" key="17">
    <source>
        <dbReference type="ARBA" id="ARBA00024890"/>
    </source>
</evidence>
<feature type="compositionally biased region" description="Acidic residues" evidence="21">
    <location>
        <begin position="9"/>
        <end position="22"/>
    </location>
</feature>
<keyword evidence="7" id="KW-0547">Nucleotide-binding</keyword>
<dbReference type="GO" id="GO:0006303">
    <property type="term" value="P:double-strand break repair via nonhomologous end joining"/>
    <property type="evidence" value="ECO:0007669"/>
    <property type="project" value="InterPro"/>
</dbReference>
<gene>
    <name evidence="23" type="ORF">BD289DRAFT_407069</name>
</gene>
<evidence type="ECO:0000256" key="4">
    <source>
        <dbReference type="ARBA" id="ARBA00012551"/>
    </source>
</evidence>
<dbReference type="Pfam" id="PF03731">
    <property type="entry name" value="Ku_N"/>
    <property type="match status" value="1"/>
</dbReference>
<comment type="catalytic activity">
    <reaction evidence="19">
        <text>ATP + H2O = ADP + phosphate + H(+)</text>
        <dbReference type="Rhea" id="RHEA:13065"/>
        <dbReference type="ChEBI" id="CHEBI:15377"/>
        <dbReference type="ChEBI" id="CHEBI:15378"/>
        <dbReference type="ChEBI" id="CHEBI:30616"/>
        <dbReference type="ChEBI" id="CHEBI:43474"/>
        <dbReference type="ChEBI" id="CHEBI:456216"/>
        <dbReference type="EC" id="3.6.4.12"/>
    </reaction>
</comment>
<evidence type="ECO:0000256" key="21">
    <source>
        <dbReference type="SAM" id="MobiDB-lite"/>
    </source>
</evidence>
<dbReference type="Gene3D" id="1.10.1600.10">
    <property type="match status" value="1"/>
</dbReference>
<dbReference type="NCBIfam" id="TIGR00578">
    <property type="entry name" value="ku70"/>
    <property type="match status" value="1"/>
</dbReference>
<evidence type="ECO:0000256" key="8">
    <source>
        <dbReference type="ARBA" id="ARBA00022763"/>
    </source>
</evidence>
<comment type="subcellular location">
    <subcellularLocation>
        <location evidence="2">Chromosome</location>
        <location evidence="2">Telomere</location>
    </subcellularLocation>
    <subcellularLocation>
        <location evidence="1">Nucleus</location>
    </subcellularLocation>
</comment>
<evidence type="ECO:0000256" key="1">
    <source>
        <dbReference type="ARBA" id="ARBA00004123"/>
    </source>
</evidence>
<dbReference type="EMBL" id="KZ678417">
    <property type="protein sequence ID" value="PSR90667.1"/>
    <property type="molecule type" value="Genomic_DNA"/>
</dbReference>
<keyword evidence="6" id="KW-0158">Chromosome</keyword>
<feature type="domain" description="SAP" evidence="22">
    <location>
        <begin position="614"/>
        <end position="648"/>
    </location>
</feature>
<evidence type="ECO:0000256" key="19">
    <source>
        <dbReference type="ARBA" id="ARBA00047995"/>
    </source>
</evidence>
<evidence type="ECO:0000256" key="11">
    <source>
        <dbReference type="ARBA" id="ARBA00022840"/>
    </source>
</evidence>
<dbReference type="Pfam" id="PF03730">
    <property type="entry name" value="Ku_C"/>
    <property type="match status" value="1"/>
</dbReference>
<dbReference type="PANTHER" id="PTHR12604:SF2">
    <property type="entry name" value="X-RAY REPAIR CROSS-COMPLEMENTING PROTEIN 6"/>
    <property type="match status" value="1"/>
</dbReference>
<dbReference type="GO" id="GO:0043564">
    <property type="term" value="C:Ku70:Ku80 complex"/>
    <property type="evidence" value="ECO:0007669"/>
    <property type="project" value="InterPro"/>
</dbReference>
<dbReference type="PANTHER" id="PTHR12604">
    <property type="entry name" value="KU AUTOANTIGEN DNA HELICASE"/>
    <property type="match status" value="1"/>
</dbReference>
<proteinExistence type="inferred from homology"/>
<evidence type="ECO:0000256" key="16">
    <source>
        <dbReference type="ARBA" id="ARBA00023242"/>
    </source>
</evidence>
<dbReference type="CDD" id="cd00788">
    <property type="entry name" value="KU70"/>
    <property type="match status" value="1"/>
</dbReference>
<dbReference type="CDD" id="cd01458">
    <property type="entry name" value="vWA_ku"/>
    <property type="match status" value="1"/>
</dbReference>
<evidence type="ECO:0000256" key="18">
    <source>
        <dbReference type="ARBA" id="ARBA00031811"/>
    </source>
</evidence>
<keyword evidence="12" id="KW-0779">Telomere</keyword>
<dbReference type="GO" id="GO:0016787">
    <property type="term" value="F:hydrolase activity"/>
    <property type="evidence" value="ECO:0007669"/>
    <property type="project" value="UniProtKB-KW"/>
</dbReference>
<dbReference type="GO" id="GO:0003678">
    <property type="term" value="F:DNA helicase activity"/>
    <property type="evidence" value="ECO:0007669"/>
    <property type="project" value="UniProtKB-EC"/>
</dbReference>
<keyword evidence="14" id="KW-0233">DNA recombination</keyword>
<evidence type="ECO:0000313" key="23">
    <source>
        <dbReference type="EMBL" id="PSR90667.1"/>
    </source>
</evidence>
<organism evidence="23 24">
    <name type="scientific">Coniella lustricola</name>
    <dbReference type="NCBI Taxonomy" id="2025994"/>
    <lineage>
        <taxon>Eukaryota</taxon>
        <taxon>Fungi</taxon>
        <taxon>Dikarya</taxon>
        <taxon>Ascomycota</taxon>
        <taxon>Pezizomycotina</taxon>
        <taxon>Sordariomycetes</taxon>
        <taxon>Sordariomycetidae</taxon>
        <taxon>Diaporthales</taxon>
        <taxon>Schizoparmaceae</taxon>
        <taxon>Coniella</taxon>
    </lineage>
</organism>
<dbReference type="InterPro" id="IPR003034">
    <property type="entry name" value="SAP_dom"/>
</dbReference>
<dbReference type="SUPFAM" id="SSF100939">
    <property type="entry name" value="SPOC domain-like"/>
    <property type="match status" value="1"/>
</dbReference>
<dbReference type="GO" id="GO:0006310">
    <property type="term" value="P:DNA recombination"/>
    <property type="evidence" value="ECO:0007669"/>
    <property type="project" value="UniProtKB-KW"/>
</dbReference>
<evidence type="ECO:0000256" key="7">
    <source>
        <dbReference type="ARBA" id="ARBA00022741"/>
    </source>
</evidence>
<dbReference type="GO" id="GO:0000781">
    <property type="term" value="C:chromosome, telomeric region"/>
    <property type="evidence" value="ECO:0007669"/>
    <property type="project" value="UniProtKB-SubCell"/>
</dbReference>
<dbReference type="InterPro" id="IPR036361">
    <property type="entry name" value="SAP_dom_sf"/>
</dbReference>
<dbReference type="GO" id="GO:0042162">
    <property type="term" value="F:telomeric DNA binding"/>
    <property type="evidence" value="ECO:0007669"/>
    <property type="project" value="InterPro"/>
</dbReference>
<dbReference type="PROSITE" id="PS50800">
    <property type="entry name" value="SAP"/>
    <property type="match status" value="1"/>
</dbReference>
<dbReference type="InterPro" id="IPR006164">
    <property type="entry name" value="DNA_bd_Ku70/Ku80"/>
</dbReference>
<keyword evidence="24" id="KW-1185">Reference proteome</keyword>
<dbReference type="SMART" id="SM00559">
    <property type="entry name" value="Ku78"/>
    <property type="match status" value="1"/>
</dbReference>
<dbReference type="SUPFAM" id="SSF53300">
    <property type="entry name" value="vWA-like"/>
    <property type="match status" value="1"/>
</dbReference>
<dbReference type="InterPro" id="IPR036465">
    <property type="entry name" value="vWFA_dom_sf"/>
</dbReference>
<evidence type="ECO:0000259" key="22">
    <source>
        <dbReference type="PROSITE" id="PS50800"/>
    </source>
</evidence>
<feature type="active site" description="Schiff-base intermediate with DNA; for 5'-deoxyribose-5-phosphate lyase activity" evidence="20">
    <location>
        <position position="26"/>
    </location>
</feature>
<keyword evidence="16" id="KW-0539">Nucleus</keyword>
<evidence type="ECO:0000256" key="13">
    <source>
        <dbReference type="ARBA" id="ARBA00023125"/>
    </source>
</evidence>
<keyword evidence="10" id="KW-0347">Helicase</keyword>
<dbReference type="Gene3D" id="3.40.50.410">
    <property type="entry name" value="von Willebrand factor, type A domain"/>
    <property type="match status" value="1"/>
</dbReference>
<dbReference type="FunCoup" id="A0A2T3ABY0">
    <property type="interactions" value="653"/>
</dbReference>
<evidence type="ECO:0000256" key="6">
    <source>
        <dbReference type="ARBA" id="ARBA00022454"/>
    </source>
</evidence>
<evidence type="ECO:0000256" key="3">
    <source>
        <dbReference type="ARBA" id="ARBA00005240"/>
    </source>
</evidence>
<dbReference type="GO" id="GO:0000723">
    <property type="term" value="P:telomere maintenance"/>
    <property type="evidence" value="ECO:0007669"/>
    <property type="project" value="InterPro"/>
</dbReference>
<dbReference type="Pfam" id="PF02037">
    <property type="entry name" value="SAP"/>
    <property type="match status" value="1"/>
</dbReference>
<evidence type="ECO:0000256" key="14">
    <source>
        <dbReference type="ARBA" id="ARBA00023172"/>
    </source>
</evidence>
<keyword evidence="9" id="KW-0378">Hydrolase</keyword>
<feature type="region of interest" description="Disordered" evidence="21">
    <location>
        <begin position="1"/>
        <end position="25"/>
    </location>
</feature>
<sequence>MPYNREEGDQWEEEDGDEEIDENDYKTQKDAVLFAIEVSKSTLEVPDDGKDRDSVVQAALKSASLMMQQRIIAQPKDMMGLIFFGTEESKFRDKTSSASHYPHCYVQTDLDVPSAEVVRALKDIAENRDDPNGILRPSEGMPPIRDMLFCANQIFTTGAPNFGSRRLFIVTDNDDPFAGDKKMREQAAVRAKDLFDLGVTIELFPISRAGWTFDLDKFYTDIIYLDPLQVAVDPDSVDDIKAIKPKDGISLLQSLSSSITAKQAPKRAYFSNMPFELAPGMTISVNGYLLMHRQVVQRNCYVYLEDENSPPQIVKGETLKTEEGSMRTVEKTELKKAYKFGVGGDLVYFTPRELQQIKEFEPKCLRIIGFKPRSMLPPWAAIKKSTFIFPTEAGFVGSTRVFSALWQKLLDSKKMAIAWHVPRKNAAPQIVAILPSHKPSEEDAGTNYLPAGLWLYPLPFVDDRRDLTPLKQQPVVRASDELVTQMRTIVQNLQLPKDKYDPSKFPNPALQYHYTVLQALALDEDVPPATKFPDHTLPRFKQINKRVGGYQSEFKERVEEEARTVMQQLAIKRDAEEEADDRPKKKSRIAVHKAAPGGGTTWSDLNKAINDGSLSKRTVADLKDICSNKGLSTNGRKADLLERIEQWIEEQA</sequence>
<evidence type="ECO:0000256" key="15">
    <source>
        <dbReference type="ARBA" id="ARBA00023204"/>
    </source>
</evidence>
<dbReference type="InterPro" id="IPR027388">
    <property type="entry name" value="Ku70_bridge/pillars_dom_sf"/>
</dbReference>
<dbReference type="STRING" id="2025994.A0A2T3ABY0"/>
<dbReference type="Proteomes" id="UP000241462">
    <property type="component" value="Unassembled WGS sequence"/>
</dbReference>
<evidence type="ECO:0000256" key="2">
    <source>
        <dbReference type="ARBA" id="ARBA00004574"/>
    </source>
</evidence>
<dbReference type="InterPro" id="IPR005161">
    <property type="entry name" value="Ku_N"/>
</dbReference>
<dbReference type="PIRSF" id="PIRSF003033">
    <property type="entry name" value="Ku70"/>
    <property type="match status" value="1"/>
</dbReference>
<protein>
    <recommendedName>
        <fullName evidence="5">ATP-dependent DNA helicase II subunit 1</fullName>
        <ecNumber evidence="4">3.6.4.12</ecNumber>
    </recommendedName>
    <alternativeName>
        <fullName evidence="18">ATP-dependent DNA helicase II subunit Ku70</fullName>
    </alternativeName>
</protein>
<dbReference type="GO" id="GO:0003690">
    <property type="term" value="F:double-stranded DNA binding"/>
    <property type="evidence" value="ECO:0007669"/>
    <property type="project" value="TreeGrafter"/>
</dbReference>
<dbReference type="Gene3D" id="1.10.720.30">
    <property type="entry name" value="SAP domain"/>
    <property type="match status" value="1"/>
</dbReference>
<dbReference type="FunFam" id="2.40.290.10:FF:000001">
    <property type="entry name" value="X-ray repair cross complementing 6"/>
    <property type="match status" value="1"/>
</dbReference>
<dbReference type="InterPro" id="IPR005160">
    <property type="entry name" value="Ku_C"/>
</dbReference>
<accession>A0A2T3ABY0</accession>
<dbReference type="FunFam" id="3.40.50.410:FF:000071">
    <property type="entry name" value="ATP-dependent DNA helicase II subunit 1"/>
    <property type="match status" value="1"/>
</dbReference>
<dbReference type="GO" id="GO:0003684">
    <property type="term" value="F:damaged DNA binding"/>
    <property type="evidence" value="ECO:0007669"/>
    <property type="project" value="InterPro"/>
</dbReference>
<dbReference type="InterPro" id="IPR006165">
    <property type="entry name" value="Ku70"/>
</dbReference>
<evidence type="ECO:0000256" key="5">
    <source>
        <dbReference type="ARBA" id="ARBA00021796"/>
    </source>
</evidence>
<dbReference type="OrthoDB" id="3249161at2759"/>
<keyword evidence="8" id="KW-0227">DNA damage</keyword>
<evidence type="ECO:0000256" key="9">
    <source>
        <dbReference type="ARBA" id="ARBA00022801"/>
    </source>
</evidence>
<dbReference type="EC" id="3.6.4.12" evidence="4"/>
<dbReference type="InParanoid" id="A0A2T3ABY0"/>
<dbReference type="Pfam" id="PF02735">
    <property type="entry name" value="Ku"/>
    <property type="match status" value="1"/>
</dbReference>
<feature type="region of interest" description="Disordered" evidence="21">
    <location>
        <begin position="574"/>
        <end position="602"/>
    </location>
</feature>
<dbReference type="InterPro" id="IPR016194">
    <property type="entry name" value="SPOC-like_C_dom_sf"/>
</dbReference>
<comment type="function">
    <text evidence="17">Single-stranded DNA-dependent ATP-dependent helicase. Involved in non-homologous end joining (NHEJ) DNA double strand break repair. DNA-binding is sequence-independent but has a high affinity to nicks in double-stranded DNA and to the ends of duplex DNA. Binds to naturally occurring chromosomal ends, and therefore provides chromosomal end protection. Required also for telomere recombination to repair telomeric ends in the absence of telomerase. KU70, of the KU70/KU80 heterodimer, binds to the stem loop of TLC1, the RNA component of telomerase. Involved in telomere maintenance. Interacts with telomeric repeats and subtelomeric sequences thereby controlling telomere length and protecting against subtelomeric rearrangement. Maintains telomeric chromatin, which is involved in silencing the expression of genes located at the telomere. Required for mating-type switching.</text>
</comment>
<reference evidence="23 24" key="1">
    <citation type="journal article" date="2018" name="Mycol. Prog.">
        <title>Coniella lustricola, a new species from submerged detritus.</title>
        <authorList>
            <person name="Raudabaugh D.B."/>
            <person name="Iturriaga T."/>
            <person name="Carver A."/>
            <person name="Mondo S."/>
            <person name="Pangilinan J."/>
            <person name="Lipzen A."/>
            <person name="He G."/>
            <person name="Amirebrahimi M."/>
            <person name="Grigoriev I.V."/>
            <person name="Miller A.N."/>
        </authorList>
    </citation>
    <scope>NUCLEOTIDE SEQUENCE [LARGE SCALE GENOMIC DNA]</scope>
    <source>
        <strain evidence="23 24">B22-T-1</strain>
    </source>
</reference>
<evidence type="ECO:0000313" key="24">
    <source>
        <dbReference type="Proteomes" id="UP000241462"/>
    </source>
</evidence>
<dbReference type="InterPro" id="IPR047087">
    <property type="entry name" value="KU70_core_dom"/>
</dbReference>